<protein>
    <submittedName>
        <fullName evidence="10">L,D-transpeptidase catalytic domain</fullName>
    </submittedName>
</protein>
<dbReference type="AlphaFoldDB" id="A0A2K1Q1T0"/>
<dbReference type="OrthoDB" id="9787225at2"/>
<dbReference type="InterPro" id="IPR050979">
    <property type="entry name" value="LD-transpeptidase"/>
</dbReference>
<dbReference type="GO" id="GO:0071555">
    <property type="term" value="P:cell wall organization"/>
    <property type="evidence" value="ECO:0007669"/>
    <property type="project" value="UniProtKB-UniRule"/>
</dbReference>
<dbReference type="InterPro" id="IPR036365">
    <property type="entry name" value="PGBD-like_sf"/>
</dbReference>
<comment type="similarity">
    <text evidence="2">Belongs to the YkuD family.</text>
</comment>
<dbReference type="EMBL" id="NPZB01000001">
    <property type="protein sequence ID" value="PNS08986.1"/>
    <property type="molecule type" value="Genomic_DNA"/>
</dbReference>
<evidence type="ECO:0000256" key="4">
    <source>
        <dbReference type="ARBA" id="ARBA00022960"/>
    </source>
</evidence>
<feature type="signal peptide" evidence="8">
    <location>
        <begin position="1"/>
        <end position="26"/>
    </location>
</feature>
<feature type="active site" description="Nucleophile" evidence="7">
    <location>
        <position position="296"/>
    </location>
</feature>
<evidence type="ECO:0000256" key="5">
    <source>
        <dbReference type="ARBA" id="ARBA00022984"/>
    </source>
</evidence>
<evidence type="ECO:0000256" key="3">
    <source>
        <dbReference type="ARBA" id="ARBA00022679"/>
    </source>
</evidence>
<dbReference type="Gene3D" id="2.40.440.10">
    <property type="entry name" value="L,D-transpeptidase catalytic domain-like"/>
    <property type="match status" value="1"/>
</dbReference>
<comment type="caution">
    <text evidence="10">The sequence shown here is derived from an EMBL/GenBank/DDBJ whole genome shotgun (WGS) entry which is preliminary data.</text>
</comment>
<dbReference type="CDD" id="cd16913">
    <property type="entry name" value="YkuD_like"/>
    <property type="match status" value="1"/>
</dbReference>
<dbReference type="InterPro" id="IPR005490">
    <property type="entry name" value="LD_TPept_cat_dom"/>
</dbReference>
<evidence type="ECO:0000313" key="10">
    <source>
        <dbReference type="EMBL" id="PNS08986.1"/>
    </source>
</evidence>
<feature type="domain" description="L,D-TPase catalytic" evidence="9">
    <location>
        <begin position="187"/>
        <end position="320"/>
    </location>
</feature>
<gene>
    <name evidence="10" type="ORF">Lysil_0615</name>
</gene>
<dbReference type="Gene3D" id="1.10.101.10">
    <property type="entry name" value="PGBD-like superfamily/PGBD"/>
    <property type="match status" value="1"/>
</dbReference>
<keyword evidence="6 7" id="KW-0961">Cell wall biogenesis/degradation</keyword>
<comment type="pathway">
    <text evidence="1 7">Cell wall biogenesis; peptidoglycan biosynthesis.</text>
</comment>
<keyword evidence="8" id="KW-0732">Signal</keyword>
<organism evidence="10 11">
    <name type="scientific">Solilutibacter silvestris</name>
    <dbReference type="NCBI Taxonomy" id="1645665"/>
    <lineage>
        <taxon>Bacteria</taxon>
        <taxon>Pseudomonadati</taxon>
        <taxon>Pseudomonadota</taxon>
        <taxon>Gammaproteobacteria</taxon>
        <taxon>Lysobacterales</taxon>
        <taxon>Lysobacteraceae</taxon>
        <taxon>Solilutibacter</taxon>
    </lineage>
</organism>
<dbReference type="GO" id="GO:0018104">
    <property type="term" value="P:peptidoglycan-protein cross-linking"/>
    <property type="evidence" value="ECO:0007669"/>
    <property type="project" value="TreeGrafter"/>
</dbReference>
<feature type="chain" id="PRO_5014370651" evidence="8">
    <location>
        <begin position="27"/>
        <end position="321"/>
    </location>
</feature>
<dbReference type="UniPathway" id="UPA00219"/>
<dbReference type="PANTHER" id="PTHR30582:SF30">
    <property type="entry name" value="BLR4375 PROTEIN"/>
    <property type="match status" value="1"/>
</dbReference>
<dbReference type="GO" id="GO:0071972">
    <property type="term" value="F:peptidoglycan L,D-transpeptidase activity"/>
    <property type="evidence" value="ECO:0007669"/>
    <property type="project" value="TreeGrafter"/>
</dbReference>
<sequence>MFRNTNARAMACAIALGAVLPLRVVAAAPAGPMDASTINAATTGRAAALRAQILLERAHFSPGEIDGAGGTNTREAIAGFQLAQGINPGGVMDDATWTALQQQGDAIVQYTLTDTDVKGPFVRIPSSMAAQARMKAMGYASVAEALGEKFHCSPALLKALNPGKAFTAGTVLNVPNVQNLSALPKAARVIVDKSASLLLLVDGAGKVYAQFPVSSGSEHDPLPIGEWKITGIARDPVFHYNPQLFWDAKASDRKATIPAGPNNPVGVVWMDLSKEHYGIHGTPEPSRIGKTESHGCIRMTNWSALEVAGTVAAGTPVKLQE</sequence>
<dbReference type="InterPro" id="IPR038063">
    <property type="entry name" value="Transpep_catalytic_dom"/>
</dbReference>
<keyword evidence="5 7" id="KW-0573">Peptidoglycan synthesis</keyword>
<proteinExistence type="inferred from homology"/>
<name>A0A2K1Q1T0_9GAMM</name>
<dbReference type="SUPFAM" id="SSF47090">
    <property type="entry name" value="PGBD-like"/>
    <property type="match status" value="1"/>
</dbReference>
<dbReference type="PANTHER" id="PTHR30582">
    <property type="entry name" value="L,D-TRANSPEPTIDASE"/>
    <property type="match status" value="1"/>
</dbReference>
<keyword evidence="11" id="KW-1185">Reference proteome</keyword>
<feature type="active site" description="Proton donor/acceptor" evidence="7">
    <location>
        <position position="280"/>
    </location>
</feature>
<accession>A0A2K1Q1T0</accession>
<reference evidence="10 11" key="1">
    <citation type="submission" date="2017-08" db="EMBL/GenBank/DDBJ databases">
        <title>Lysobacter sylvestris genome.</title>
        <authorList>
            <person name="Zhang D.-C."/>
            <person name="Albuquerque L."/>
            <person name="Franca L."/>
            <person name="Froufe H.J.C."/>
            <person name="Barroso C."/>
            <person name="Egas C."/>
            <person name="Da Costa M."/>
            <person name="Margesin R."/>
        </authorList>
    </citation>
    <scope>NUCLEOTIDE SEQUENCE [LARGE SCALE GENOMIC DNA]</scope>
    <source>
        <strain evidence="10 11">AM20-91</strain>
    </source>
</reference>
<keyword evidence="4 7" id="KW-0133">Cell shape</keyword>
<evidence type="ECO:0000256" key="7">
    <source>
        <dbReference type="PROSITE-ProRule" id="PRU01373"/>
    </source>
</evidence>
<keyword evidence="3" id="KW-0808">Transferase</keyword>
<dbReference type="SUPFAM" id="SSF141523">
    <property type="entry name" value="L,D-transpeptidase catalytic domain-like"/>
    <property type="match status" value="1"/>
</dbReference>
<evidence type="ECO:0000256" key="8">
    <source>
        <dbReference type="SAM" id="SignalP"/>
    </source>
</evidence>
<dbReference type="GO" id="GO:0008360">
    <property type="term" value="P:regulation of cell shape"/>
    <property type="evidence" value="ECO:0007669"/>
    <property type="project" value="UniProtKB-UniRule"/>
</dbReference>
<dbReference type="PROSITE" id="PS52029">
    <property type="entry name" value="LD_TPASE"/>
    <property type="match status" value="1"/>
</dbReference>
<dbReference type="InterPro" id="IPR002477">
    <property type="entry name" value="Peptidoglycan-bd-like"/>
</dbReference>
<evidence type="ECO:0000259" key="9">
    <source>
        <dbReference type="PROSITE" id="PS52029"/>
    </source>
</evidence>
<evidence type="ECO:0000256" key="6">
    <source>
        <dbReference type="ARBA" id="ARBA00023316"/>
    </source>
</evidence>
<dbReference type="GO" id="GO:0016740">
    <property type="term" value="F:transferase activity"/>
    <property type="evidence" value="ECO:0007669"/>
    <property type="project" value="UniProtKB-KW"/>
</dbReference>
<dbReference type="GO" id="GO:0005576">
    <property type="term" value="C:extracellular region"/>
    <property type="evidence" value="ECO:0007669"/>
    <property type="project" value="TreeGrafter"/>
</dbReference>
<evidence type="ECO:0000256" key="1">
    <source>
        <dbReference type="ARBA" id="ARBA00004752"/>
    </source>
</evidence>
<dbReference type="Proteomes" id="UP000236220">
    <property type="component" value="Unassembled WGS sequence"/>
</dbReference>
<evidence type="ECO:0000313" key="11">
    <source>
        <dbReference type="Proteomes" id="UP000236220"/>
    </source>
</evidence>
<evidence type="ECO:0000256" key="2">
    <source>
        <dbReference type="ARBA" id="ARBA00005992"/>
    </source>
</evidence>
<dbReference type="Pfam" id="PF03734">
    <property type="entry name" value="YkuD"/>
    <property type="match status" value="1"/>
</dbReference>
<dbReference type="Pfam" id="PF01471">
    <property type="entry name" value="PG_binding_1"/>
    <property type="match status" value="1"/>
</dbReference>
<dbReference type="InterPro" id="IPR036366">
    <property type="entry name" value="PGBDSf"/>
</dbReference>